<dbReference type="EMBL" id="JANAWD010000009">
    <property type="protein sequence ID" value="KAJ3491641.1"/>
    <property type="molecule type" value="Genomic_DNA"/>
</dbReference>
<proteinExistence type="predicted"/>
<dbReference type="Gene3D" id="3.80.10.10">
    <property type="entry name" value="Ribonuclease Inhibitor"/>
    <property type="match status" value="1"/>
</dbReference>
<keyword evidence="2" id="KW-1185">Reference proteome</keyword>
<comment type="caution">
    <text evidence="1">The sequence shown here is derived from an EMBL/GenBank/DDBJ whole genome shotgun (WGS) entry which is preliminary data.</text>
</comment>
<dbReference type="AlphaFoldDB" id="A0AAD5VEK5"/>
<dbReference type="Proteomes" id="UP001212997">
    <property type="component" value="Unassembled WGS sequence"/>
</dbReference>
<evidence type="ECO:0000313" key="1">
    <source>
        <dbReference type="EMBL" id="KAJ3491641.1"/>
    </source>
</evidence>
<reference evidence="1" key="1">
    <citation type="submission" date="2022-07" db="EMBL/GenBank/DDBJ databases">
        <title>Genome Sequence of Physisporinus lineatus.</title>
        <authorList>
            <person name="Buettner E."/>
        </authorList>
    </citation>
    <scope>NUCLEOTIDE SEQUENCE</scope>
    <source>
        <strain evidence="1">VT162</strain>
    </source>
</reference>
<dbReference type="InterPro" id="IPR032675">
    <property type="entry name" value="LRR_dom_sf"/>
</dbReference>
<organism evidence="1 2">
    <name type="scientific">Meripilus lineatus</name>
    <dbReference type="NCBI Taxonomy" id="2056292"/>
    <lineage>
        <taxon>Eukaryota</taxon>
        <taxon>Fungi</taxon>
        <taxon>Dikarya</taxon>
        <taxon>Basidiomycota</taxon>
        <taxon>Agaricomycotina</taxon>
        <taxon>Agaricomycetes</taxon>
        <taxon>Polyporales</taxon>
        <taxon>Meripilaceae</taxon>
        <taxon>Meripilus</taxon>
    </lineage>
</organism>
<dbReference type="SUPFAM" id="SSF52047">
    <property type="entry name" value="RNI-like"/>
    <property type="match status" value="1"/>
</dbReference>
<gene>
    <name evidence="1" type="ORF">NLI96_g566</name>
</gene>
<sequence>MTQIPLDIVFPIIDLVAHFDDHGFSLKTSSIVCRDWAFVTRGHMFRRISVDASDGLESFIEVLRGPSRIGTLAKHVDFFLDNARESHFSELVPRLSDFIRMFPDALPNAQGLSIHDVRRHQCGNMDPKLLGSFAALSSVITLSVTSLSFTPGVLLTYVSVIPKLERLSISWLDEDHSDTPPDNIPISHNPLQSIRLRNIQDLPMVFRNILTSDSKHSLRSMILGLGQFASIDVTSLLREIGPQLEYLDLKLYSFYDVGPVNFSQYRTLAQSVKKLENRTLRDIVFIFKRDVPEMERATPHFVDVFSGVGQGRQVSVVHNSTIDRWWKSHIVEPTARQSAPPSDVFLR</sequence>
<protein>
    <submittedName>
        <fullName evidence="1">Uncharacterized protein</fullName>
    </submittedName>
</protein>
<evidence type="ECO:0000313" key="2">
    <source>
        <dbReference type="Proteomes" id="UP001212997"/>
    </source>
</evidence>
<name>A0AAD5VEK5_9APHY</name>
<accession>A0AAD5VEK5</accession>